<protein>
    <submittedName>
        <fullName evidence="3">TOM13-domain-containing protein</fullName>
    </submittedName>
</protein>
<dbReference type="GO" id="GO:0005741">
    <property type="term" value="C:mitochondrial outer membrane"/>
    <property type="evidence" value="ECO:0007669"/>
    <property type="project" value="InterPro"/>
</dbReference>
<evidence type="ECO:0000313" key="3">
    <source>
        <dbReference type="EMBL" id="KAF2402955.1"/>
    </source>
</evidence>
<feature type="transmembrane region" description="Helical" evidence="2">
    <location>
        <begin position="57"/>
        <end position="78"/>
    </location>
</feature>
<feature type="region of interest" description="Disordered" evidence="1">
    <location>
        <begin position="105"/>
        <end position="129"/>
    </location>
</feature>
<dbReference type="Proteomes" id="UP000799640">
    <property type="component" value="Unassembled WGS sequence"/>
</dbReference>
<dbReference type="GO" id="GO:0070096">
    <property type="term" value="P:mitochondrial outer membrane translocase complex assembly"/>
    <property type="evidence" value="ECO:0007669"/>
    <property type="project" value="TreeGrafter"/>
</dbReference>
<name>A0A6G1I4P9_9PEZI</name>
<keyword evidence="4" id="KW-1185">Reference proteome</keyword>
<keyword evidence="2" id="KW-0812">Transmembrane</keyword>
<dbReference type="AlphaFoldDB" id="A0A6G1I4P9"/>
<evidence type="ECO:0000256" key="1">
    <source>
        <dbReference type="SAM" id="MobiDB-lite"/>
    </source>
</evidence>
<keyword evidence="2" id="KW-1133">Transmembrane helix</keyword>
<sequence length="129" mass="13795">MASSSPSGPSDLTQSGVTIPSDSEIYEGNNELSSSPPSSSPLILYSPPSAWGLFRGAVINLFLPFVNGLMLGFGELFAHEMAFRLGWANTKALLQVVTRSAGPGVEIRNNSSSSRRKLSEDLDLYTSLE</sequence>
<reference evidence="3" key="1">
    <citation type="journal article" date="2020" name="Stud. Mycol.">
        <title>101 Dothideomycetes genomes: a test case for predicting lifestyles and emergence of pathogens.</title>
        <authorList>
            <person name="Haridas S."/>
            <person name="Albert R."/>
            <person name="Binder M."/>
            <person name="Bloem J."/>
            <person name="Labutti K."/>
            <person name="Salamov A."/>
            <person name="Andreopoulos B."/>
            <person name="Baker S."/>
            <person name="Barry K."/>
            <person name="Bills G."/>
            <person name="Bluhm B."/>
            <person name="Cannon C."/>
            <person name="Castanera R."/>
            <person name="Culley D."/>
            <person name="Daum C."/>
            <person name="Ezra D."/>
            <person name="Gonzalez J."/>
            <person name="Henrissat B."/>
            <person name="Kuo A."/>
            <person name="Liang C."/>
            <person name="Lipzen A."/>
            <person name="Lutzoni F."/>
            <person name="Magnuson J."/>
            <person name="Mondo S."/>
            <person name="Nolan M."/>
            <person name="Ohm R."/>
            <person name="Pangilinan J."/>
            <person name="Park H.-J."/>
            <person name="Ramirez L."/>
            <person name="Alfaro M."/>
            <person name="Sun H."/>
            <person name="Tritt A."/>
            <person name="Yoshinaga Y."/>
            <person name="Zwiers L.-H."/>
            <person name="Turgeon B."/>
            <person name="Goodwin S."/>
            <person name="Spatafora J."/>
            <person name="Crous P."/>
            <person name="Grigoriev I."/>
        </authorList>
    </citation>
    <scope>NUCLEOTIDE SEQUENCE</scope>
    <source>
        <strain evidence="3">CBS 262.69</strain>
    </source>
</reference>
<dbReference type="PANTHER" id="PTHR28241:SF1">
    <property type="entry name" value="MITOCHONDRIAL IMPORT PROTEIN 1"/>
    <property type="match status" value="1"/>
</dbReference>
<proteinExistence type="predicted"/>
<dbReference type="OrthoDB" id="5529571at2759"/>
<accession>A0A6G1I4P9</accession>
<evidence type="ECO:0000313" key="4">
    <source>
        <dbReference type="Proteomes" id="UP000799640"/>
    </source>
</evidence>
<dbReference type="GO" id="GO:0045040">
    <property type="term" value="P:protein insertion into mitochondrial outer membrane"/>
    <property type="evidence" value="ECO:0007669"/>
    <property type="project" value="TreeGrafter"/>
</dbReference>
<dbReference type="InterPro" id="IPR013262">
    <property type="entry name" value="OMP_MIM1/TOM13_mt"/>
</dbReference>
<keyword evidence="2" id="KW-0472">Membrane</keyword>
<dbReference type="PANTHER" id="PTHR28241">
    <property type="entry name" value="MITOCHONDRIAL IMPORT PROTEIN 1"/>
    <property type="match status" value="1"/>
</dbReference>
<organism evidence="3 4">
    <name type="scientific">Trichodelitschia bisporula</name>
    <dbReference type="NCBI Taxonomy" id="703511"/>
    <lineage>
        <taxon>Eukaryota</taxon>
        <taxon>Fungi</taxon>
        <taxon>Dikarya</taxon>
        <taxon>Ascomycota</taxon>
        <taxon>Pezizomycotina</taxon>
        <taxon>Dothideomycetes</taxon>
        <taxon>Dothideomycetes incertae sedis</taxon>
        <taxon>Phaeotrichales</taxon>
        <taxon>Phaeotrichaceae</taxon>
        <taxon>Trichodelitschia</taxon>
    </lineage>
</organism>
<feature type="compositionally biased region" description="Polar residues" evidence="1">
    <location>
        <begin position="1"/>
        <end position="21"/>
    </location>
</feature>
<gene>
    <name evidence="3" type="ORF">EJ06DRAFT_473144</name>
</gene>
<dbReference type="Pfam" id="PF08219">
    <property type="entry name" value="TOM13"/>
    <property type="match status" value="1"/>
</dbReference>
<feature type="region of interest" description="Disordered" evidence="1">
    <location>
        <begin position="1"/>
        <end position="40"/>
    </location>
</feature>
<dbReference type="EMBL" id="ML996690">
    <property type="protein sequence ID" value="KAF2402955.1"/>
    <property type="molecule type" value="Genomic_DNA"/>
</dbReference>
<evidence type="ECO:0000256" key="2">
    <source>
        <dbReference type="SAM" id="Phobius"/>
    </source>
</evidence>